<gene>
    <name evidence="2" type="ORF">CFter6_1660</name>
</gene>
<evidence type="ECO:0000313" key="2">
    <source>
        <dbReference type="EMBL" id="AMO94362.1"/>
    </source>
</evidence>
<dbReference type="EMBL" id="CP013232">
    <property type="protein sequence ID" value="AMO94362.1"/>
    <property type="molecule type" value="Genomic_DNA"/>
</dbReference>
<reference evidence="2 3" key="1">
    <citation type="submission" date="2015-11" db="EMBL/GenBank/DDBJ databases">
        <title>Exploring the genomic traits of fungus-feeding bacterial genus Collimonas.</title>
        <authorList>
            <person name="Song C."/>
            <person name="Schmidt R."/>
            <person name="de Jager V."/>
            <person name="Krzyzanowska D."/>
            <person name="Jongedijk E."/>
            <person name="Cankar K."/>
            <person name="Beekwilder J."/>
            <person name="van Veen A."/>
            <person name="de Boer W."/>
            <person name="van Veen J.A."/>
            <person name="Garbeva P."/>
        </authorList>
    </citation>
    <scope>NUCLEOTIDE SEQUENCE [LARGE SCALE GENOMIC DNA]</scope>
    <source>
        <strain evidence="2 3">Ter6</strain>
    </source>
</reference>
<dbReference type="NCBIfam" id="NF033510">
    <property type="entry name" value="Ca_tandemer"/>
    <property type="match status" value="1"/>
</dbReference>
<dbReference type="Gene3D" id="2.60.40.10">
    <property type="entry name" value="Immunoglobulins"/>
    <property type="match status" value="2"/>
</dbReference>
<dbReference type="PATRIC" id="fig|158899.10.peg.1669"/>
<dbReference type="InterPro" id="IPR044016">
    <property type="entry name" value="Big_13"/>
</dbReference>
<sequence>MDSNNRNFGVPGLSDDIGNAAFLTEAAKSDLQGVSNVAPVAVLQEIALPSIDSIRDAAGTETGNVGSGATIDDVRPIIQGHGGEPGTIIEIHDQKGELVALSRVGPLGEWSARITPDQTLAAGEHVFTAVTEGGVVSEPFTLNVDIPASSRPTIDAVFDNAGVTGEIANGDTTDDRNPMLRGHGEPNTSVGIYIDGALVEYTLVDANGSWEYSVRDNNSLSSGEHEFKVSVLGIASEPFVLTVGDTETVLKPVIDSAFDDVGAPAYVANGGNTDDATPFLQGHGAQPFGLLSVYDGSTRVGYAYADGNGSWSFDVKNALASGEHSFTVVEAGVSSDAFVLNITAANLHKPVIDSAFDDFGSVGIVANGSNTDDATPLLQGHGAQPFGLLSVYDGSTRVGYAYADGNGNWSFDAKQALTSGEHSFTVVEAGVSSDAFVLNITAPDSHKPVIDSAFDDFGTIGYVANGGNTDDAAPFLQGHGAQPFGLLSVYDGSTRVGYAYADGNGSWSFDVKNALASGEHAFTVVEAGVSSDAFVLNITAPDAAKLAIDTVIDNVGTVEALINGATTDDARPSFHGHGEPNTDVYLFDHGVFAGSGRVEADGSWVLNVDRPLASGEHEFSVGSTDASGTSEPFRLTVENAPEAPRPVIESAIDDVGVTGVIGNGDSTDDVQPVFHGHADADASRIAFFDDGKYIGETAVRADGSWTFELLDANQSVVLHPGDHSITASTDGLVFSDPFVLHVVGAATAAMGGQAVETSDGADVSGLSLSDLLQSAAELFAGEAQISPFSDTVHALDLSSAGFGDSAQAGSQFVETTGGVSAALPAVTPTELWQQEAAQAVA</sequence>
<evidence type="ECO:0000313" key="3">
    <source>
        <dbReference type="Proteomes" id="UP000072421"/>
    </source>
</evidence>
<organism evidence="2">
    <name type="scientific">Collimonas fungivorans</name>
    <dbReference type="NCBI Taxonomy" id="158899"/>
    <lineage>
        <taxon>Bacteria</taxon>
        <taxon>Pseudomonadati</taxon>
        <taxon>Pseudomonadota</taxon>
        <taxon>Betaproteobacteria</taxon>
        <taxon>Burkholderiales</taxon>
        <taxon>Oxalobacteraceae</taxon>
        <taxon>Collimonas</taxon>
    </lineage>
</organism>
<proteinExistence type="predicted"/>
<evidence type="ECO:0000259" key="1">
    <source>
        <dbReference type="Pfam" id="PF19077"/>
    </source>
</evidence>
<feature type="domain" description="Bacterial Ig-like" evidence="1">
    <location>
        <begin position="566"/>
        <end position="631"/>
    </location>
</feature>
<dbReference type="Gene3D" id="3.30.420.430">
    <property type="match status" value="4"/>
</dbReference>
<dbReference type="AlphaFoldDB" id="A0A127P970"/>
<dbReference type="Proteomes" id="UP000072421">
    <property type="component" value="Chromosome"/>
</dbReference>
<name>A0A127P970_9BURK</name>
<accession>A0A127P970</accession>
<dbReference type="InterPro" id="IPR013783">
    <property type="entry name" value="Ig-like_fold"/>
</dbReference>
<dbReference type="Pfam" id="PF19077">
    <property type="entry name" value="Big_13"/>
    <property type="match status" value="1"/>
</dbReference>
<protein>
    <submittedName>
        <fullName evidence="2">Putative outer membrane adhesin like protein domain protein</fullName>
    </submittedName>
</protein>
<dbReference type="RefSeq" id="WP_150118672.1">
    <property type="nucleotide sequence ID" value="NZ_CP013232.1"/>
</dbReference>
<dbReference type="OrthoDB" id="6091599at2"/>